<reference evidence="8" key="1">
    <citation type="submission" date="2016-10" db="EMBL/GenBank/DDBJ databases">
        <authorList>
            <person name="Varghese N."/>
            <person name="Submissions S."/>
        </authorList>
    </citation>
    <scope>NUCLEOTIDE SEQUENCE [LARGE SCALE GENOMIC DNA]</scope>
    <source>
        <strain evidence="8">Z-7934</strain>
    </source>
</reference>
<sequence>MKWLREIRESRRAKEIKMLLRRINENEVTALAAQSTYYLILSFFPFLIFLVTLISYTPLLDEEVILQLRPFMPEEAFEMVLSNVEDMLNARRGTLMSTGMITTLFIASNGVAAMIKGVNKAYRSAENRPFWRIRSLAVLFTIALSLLIVISLMTLVFGEVIGNYVFEWMGISEFFKDVWQVSRTAITLVVMVLVFSTFYKFSPNVTIKIKETLPGAIFTTICWVLFSFAFAYYVNHFGRYTVTYGSIGAIIILLTWLYLSSIVALVGAEINGWYHETKF</sequence>
<evidence type="ECO:0000313" key="8">
    <source>
        <dbReference type="Proteomes" id="UP000199287"/>
    </source>
</evidence>
<keyword evidence="4 6" id="KW-1133">Transmembrane helix</keyword>
<dbReference type="GO" id="GO:0005886">
    <property type="term" value="C:plasma membrane"/>
    <property type="evidence" value="ECO:0007669"/>
    <property type="project" value="UniProtKB-SubCell"/>
</dbReference>
<dbReference type="EMBL" id="FOQA01000004">
    <property type="protein sequence ID" value="SFH90003.1"/>
    <property type="molecule type" value="Genomic_DNA"/>
</dbReference>
<keyword evidence="3 6" id="KW-0812">Transmembrane</keyword>
<protein>
    <submittedName>
        <fullName evidence="7">Membrane protein</fullName>
    </submittedName>
</protein>
<dbReference type="PANTHER" id="PTHR30213:SF0">
    <property type="entry name" value="UPF0761 MEMBRANE PROTEIN YIHY"/>
    <property type="match status" value="1"/>
</dbReference>
<evidence type="ECO:0000256" key="4">
    <source>
        <dbReference type="ARBA" id="ARBA00022989"/>
    </source>
</evidence>
<feature type="transmembrane region" description="Helical" evidence="6">
    <location>
        <begin position="136"/>
        <end position="158"/>
    </location>
</feature>
<feature type="transmembrane region" description="Helical" evidence="6">
    <location>
        <begin position="37"/>
        <end position="56"/>
    </location>
</feature>
<dbReference type="STRING" id="69895.SAMN05192551_104105"/>
<feature type="transmembrane region" description="Helical" evidence="6">
    <location>
        <begin position="246"/>
        <end position="268"/>
    </location>
</feature>
<evidence type="ECO:0000256" key="6">
    <source>
        <dbReference type="SAM" id="Phobius"/>
    </source>
</evidence>
<dbReference type="RefSeq" id="WP_093371503.1">
    <property type="nucleotide sequence ID" value="NZ_FOQA01000004.1"/>
</dbReference>
<feature type="transmembrane region" description="Helical" evidence="6">
    <location>
        <begin position="213"/>
        <end position="234"/>
    </location>
</feature>
<evidence type="ECO:0000256" key="1">
    <source>
        <dbReference type="ARBA" id="ARBA00004651"/>
    </source>
</evidence>
<feature type="transmembrane region" description="Helical" evidence="6">
    <location>
        <begin position="178"/>
        <end position="201"/>
    </location>
</feature>
<dbReference type="Proteomes" id="UP000199287">
    <property type="component" value="Unassembled WGS sequence"/>
</dbReference>
<comment type="subcellular location">
    <subcellularLocation>
        <location evidence="1">Cell membrane</location>
        <topology evidence="1">Multi-pass membrane protein</topology>
    </subcellularLocation>
</comment>
<dbReference type="Pfam" id="PF03631">
    <property type="entry name" value="Virul_fac_BrkB"/>
    <property type="match status" value="1"/>
</dbReference>
<keyword evidence="8" id="KW-1185">Reference proteome</keyword>
<keyword evidence="2" id="KW-1003">Cell membrane</keyword>
<dbReference type="PIRSF" id="PIRSF035875">
    <property type="entry name" value="RNase_BN"/>
    <property type="match status" value="1"/>
</dbReference>
<feature type="transmembrane region" description="Helical" evidence="6">
    <location>
        <begin position="95"/>
        <end position="115"/>
    </location>
</feature>
<organism evidence="7 8">
    <name type="scientific">Tindallia magadiensis</name>
    <dbReference type="NCBI Taxonomy" id="69895"/>
    <lineage>
        <taxon>Bacteria</taxon>
        <taxon>Bacillati</taxon>
        <taxon>Bacillota</taxon>
        <taxon>Clostridia</taxon>
        <taxon>Peptostreptococcales</taxon>
        <taxon>Tindalliaceae</taxon>
        <taxon>Tindallia</taxon>
    </lineage>
</organism>
<evidence type="ECO:0000256" key="2">
    <source>
        <dbReference type="ARBA" id="ARBA00022475"/>
    </source>
</evidence>
<name>A0A1I3DTM0_9FIRM</name>
<keyword evidence="5 6" id="KW-0472">Membrane</keyword>
<proteinExistence type="predicted"/>
<evidence type="ECO:0000256" key="5">
    <source>
        <dbReference type="ARBA" id="ARBA00023136"/>
    </source>
</evidence>
<evidence type="ECO:0000313" key="7">
    <source>
        <dbReference type="EMBL" id="SFH90003.1"/>
    </source>
</evidence>
<evidence type="ECO:0000256" key="3">
    <source>
        <dbReference type="ARBA" id="ARBA00022692"/>
    </source>
</evidence>
<dbReference type="PANTHER" id="PTHR30213">
    <property type="entry name" value="INNER MEMBRANE PROTEIN YHJD"/>
    <property type="match status" value="1"/>
</dbReference>
<dbReference type="InterPro" id="IPR017039">
    <property type="entry name" value="Virul_fac_BrkB"/>
</dbReference>
<accession>A0A1I3DTM0</accession>
<dbReference type="AlphaFoldDB" id="A0A1I3DTM0"/>
<dbReference type="NCBIfam" id="TIGR00765">
    <property type="entry name" value="yihY_not_rbn"/>
    <property type="match status" value="1"/>
</dbReference>
<dbReference type="OrthoDB" id="9775903at2"/>
<gene>
    <name evidence="7" type="ORF">SAMN05192551_104105</name>
</gene>